<evidence type="ECO:0000313" key="1">
    <source>
        <dbReference type="EMBL" id="TRZ24156.1"/>
    </source>
</evidence>
<gene>
    <name evidence="1" type="ORF">HGM15179_002962</name>
</gene>
<reference evidence="1" key="1">
    <citation type="submission" date="2019-04" db="EMBL/GenBank/DDBJ databases">
        <title>Genome assembly of Zosterops borbonicus 15179.</title>
        <authorList>
            <person name="Leroy T."/>
            <person name="Anselmetti Y."/>
            <person name="Tilak M.-K."/>
            <person name="Nabholz B."/>
        </authorList>
    </citation>
    <scope>NUCLEOTIDE SEQUENCE</scope>
    <source>
        <strain evidence="1">HGM_15179</strain>
        <tissue evidence="1">Muscle</tissue>
    </source>
</reference>
<evidence type="ECO:0000313" key="2">
    <source>
        <dbReference type="Proteomes" id="UP000796761"/>
    </source>
</evidence>
<comment type="caution">
    <text evidence="1">The sequence shown here is derived from an EMBL/GenBank/DDBJ whole genome shotgun (WGS) entry which is preliminary data.</text>
</comment>
<feature type="non-terminal residue" evidence="1">
    <location>
        <position position="1"/>
    </location>
</feature>
<dbReference type="AlphaFoldDB" id="A0A8K1GRX5"/>
<protein>
    <submittedName>
        <fullName evidence="1">Uncharacterized protein</fullName>
    </submittedName>
</protein>
<dbReference type="Proteomes" id="UP000796761">
    <property type="component" value="Unassembled WGS sequence"/>
</dbReference>
<name>A0A8K1GRX5_9PASS</name>
<sequence length="74" mass="8498">KEIEICRRSPRFQYCGICELQAAPLIVTRYHHECCKHGQWAFLDVWVGHRSLAQGLSPLIPPSWVCLGDTVHHC</sequence>
<proteinExistence type="predicted"/>
<accession>A0A8K1GRX5</accession>
<dbReference type="EMBL" id="SWJQ01000051">
    <property type="protein sequence ID" value="TRZ24156.1"/>
    <property type="molecule type" value="Genomic_DNA"/>
</dbReference>
<feature type="non-terminal residue" evidence="1">
    <location>
        <position position="74"/>
    </location>
</feature>
<organism evidence="1 2">
    <name type="scientific">Zosterops borbonicus</name>
    <dbReference type="NCBI Taxonomy" id="364589"/>
    <lineage>
        <taxon>Eukaryota</taxon>
        <taxon>Metazoa</taxon>
        <taxon>Chordata</taxon>
        <taxon>Craniata</taxon>
        <taxon>Vertebrata</taxon>
        <taxon>Euteleostomi</taxon>
        <taxon>Archelosauria</taxon>
        <taxon>Archosauria</taxon>
        <taxon>Dinosauria</taxon>
        <taxon>Saurischia</taxon>
        <taxon>Theropoda</taxon>
        <taxon>Coelurosauria</taxon>
        <taxon>Aves</taxon>
        <taxon>Neognathae</taxon>
        <taxon>Neoaves</taxon>
        <taxon>Telluraves</taxon>
        <taxon>Australaves</taxon>
        <taxon>Passeriformes</taxon>
        <taxon>Sylvioidea</taxon>
        <taxon>Zosteropidae</taxon>
        <taxon>Zosterops</taxon>
    </lineage>
</organism>
<keyword evidence="2" id="KW-1185">Reference proteome</keyword>